<dbReference type="AlphaFoldDB" id="A0A1M2VWX0"/>
<accession>A0A1M2VWX0</accession>
<organism evidence="1 2">
    <name type="scientific">Trametes pubescens</name>
    <name type="common">White-rot fungus</name>
    <dbReference type="NCBI Taxonomy" id="154538"/>
    <lineage>
        <taxon>Eukaryota</taxon>
        <taxon>Fungi</taxon>
        <taxon>Dikarya</taxon>
        <taxon>Basidiomycota</taxon>
        <taxon>Agaricomycotina</taxon>
        <taxon>Agaricomycetes</taxon>
        <taxon>Polyporales</taxon>
        <taxon>Polyporaceae</taxon>
        <taxon>Trametes</taxon>
    </lineage>
</organism>
<name>A0A1M2VWX0_TRAPU</name>
<dbReference type="OrthoDB" id="10367228at2759"/>
<dbReference type="OMA" id="DPIVACA"/>
<proteinExistence type="predicted"/>
<evidence type="ECO:0000313" key="2">
    <source>
        <dbReference type="Proteomes" id="UP000184267"/>
    </source>
</evidence>
<comment type="caution">
    <text evidence="1">The sequence shown here is derived from an EMBL/GenBank/DDBJ whole genome shotgun (WGS) entry which is preliminary data.</text>
</comment>
<dbReference type="Proteomes" id="UP000184267">
    <property type="component" value="Unassembled WGS sequence"/>
</dbReference>
<protein>
    <submittedName>
        <fullName evidence="1">Uncharacterized protein</fullName>
    </submittedName>
</protein>
<evidence type="ECO:0000313" key="1">
    <source>
        <dbReference type="EMBL" id="OJT12073.1"/>
    </source>
</evidence>
<dbReference type="EMBL" id="MNAD01000529">
    <property type="protein sequence ID" value="OJT12073.1"/>
    <property type="molecule type" value="Genomic_DNA"/>
</dbReference>
<sequence>MAAFLDDAHVMFVGHDDKYLHIYNYYNAPSNLLSGNGLDTATLELVPPDTTWDILTISITAPSLAPNTSFCRLDPSQEIYVITLVVTTDGLENKQILIFIPRDPIVACAELVRRNEHPRHFGWEEWASGVQIIERSGCLPGPSYGISGSRIVLGRILEVDELELEFLEHDVEDTGTLTCRTTRTTRIHLPVQSFLVRSVAAWENGVVIETIQRTSMFVASLSGQS</sequence>
<keyword evidence="2" id="KW-1185">Reference proteome</keyword>
<gene>
    <name evidence="1" type="ORF">TRAPUB_11385</name>
</gene>
<reference evidence="1 2" key="1">
    <citation type="submission" date="2016-10" db="EMBL/GenBank/DDBJ databases">
        <title>Genome sequence of the basidiomycete white-rot fungus Trametes pubescens.</title>
        <authorList>
            <person name="Makela M.R."/>
            <person name="Granchi Z."/>
            <person name="Peng M."/>
            <person name="De Vries R.P."/>
            <person name="Grigoriev I."/>
            <person name="Riley R."/>
            <person name="Hilden K."/>
        </authorList>
    </citation>
    <scope>NUCLEOTIDE SEQUENCE [LARGE SCALE GENOMIC DNA]</scope>
    <source>
        <strain evidence="1 2">FBCC735</strain>
    </source>
</reference>